<keyword evidence="5 9" id="KW-0169">Cobalamin biosynthesis</keyword>
<sequence length="321" mass="35329">MSILIALPAGYLLDLLLGDPHSLPHPVQFIGFLIARGEKLLRRLWPRREYLAGAVLTVGVTAISLLLPWGLLLLAGNWGFWPQVALETVFCYQILATKSLATESRRVYRPLVRGDLPGARKYLSWIVGRDTERLDEAHITRAVIETIAENTSDGVVAPLFYLAIGGAPLGFLYKAINTLDSMIGYKNDRYLLFGRFAAKLDDLANFLPAILSAWLMIAASALCRLDSAGARRIYRRDRKNHASPNSARTEAVAAGALQVQLAGDAYYFGRLVAKPTIGDDIRPVTPADIITAIRLLYTTSALAFLLLWGSRLLATAAMLYF</sequence>
<proteinExistence type="inferred from homology"/>
<feature type="transmembrane region" description="Helical" evidence="9">
    <location>
        <begin position="50"/>
        <end position="74"/>
    </location>
</feature>
<gene>
    <name evidence="9" type="primary">cobD</name>
    <name evidence="10" type="ORF">SAMEA3545359_00527</name>
</gene>
<evidence type="ECO:0000256" key="1">
    <source>
        <dbReference type="ARBA" id="ARBA00004651"/>
    </source>
</evidence>
<dbReference type="GO" id="GO:0015420">
    <property type="term" value="F:ABC-type vitamin B12 transporter activity"/>
    <property type="evidence" value="ECO:0007669"/>
    <property type="project" value="UniProtKB-UniRule"/>
</dbReference>
<feature type="transmembrane region" description="Helical" evidence="9">
    <location>
        <begin position="295"/>
        <end position="320"/>
    </location>
</feature>
<feature type="transmembrane region" description="Helical" evidence="9">
    <location>
        <begin position="206"/>
        <end position="225"/>
    </location>
</feature>
<comment type="caution">
    <text evidence="9">Lacks conserved residue(s) required for the propagation of feature annotation.</text>
</comment>
<dbReference type="HAMAP" id="MF_00024">
    <property type="entry name" value="CobD_CbiB"/>
    <property type="match status" value="1"/>
</dbReference>
<dbReference type="AlphaFoldDB" id="A0A1C6GTG0"/>
<dbReference type="PANTHER" id="PTHR34308:SF1">
    <property type="entry name" value="COBALAMIN BIOSYNTHESIS PROTEIN CBIB"/>
    <property type="match status" value="1"/>
</dbReference>
<comment type="subcellular location">
    <subcellularLocation>
        <location evidence="1 9">Cell membrane</location>
        <topology evidence="1 9">Multi-pass membrane protein</topology>
    </subcellularLocation>
</comment>
<evidence type="ECO:0000256" key="2">
    <source>
        <dbReference type="ARBA" id="ARBA00004953"/>
    </source>
</evidence>
<feature type="transmembrane region" description="Helical" evidence="9">
    <location>
        <begin position="155"/>
        <end position="176"/>
    </location>
</feature>
<organism evidence="10">
    <name type="scientific">uncultured Anaerotruncus sp</name>
    <dbReference type="NCBI Taxonomy" id="905011"/>
    <lineage>
        <taxon>Bacteria</taxon>
        <taxon>Bacillati</taxon>
        <taxon>Bacillota</taxon>
        <taxon>Clostridia</taxon>
        <taxon>Eubacteriales</taxon>
        <taxon>Oscillospiraceae</taxon>
        <taxon>Anaerotruncus</taxon>
        <taxon>environmental samples</taxon>
    </lineage>
</organism>
<evidence type="ECO:0000256" key="7">
    <source>
        <dbReference type="ARBA" id="ARBA00022989"/>
    </source>
</evidence>
<comment type="function">
    <text evidence="9">Converts cobyric acid to cobinamide by the addition of aminopropanol on the F carboxylic group.</text>
</comment>
<keyword evidence="7 9" id="KW-1133">Transmembrane helix</keyword>
<evidence type="ECO:0000256" key="5">
    <source>
        <dbReference type="ARBA" id="ARBA00022573"/>
    </source>
</evidence>
<dbReference type="Pfam" id="PF03186">
    <property type="entry name" value="CobD_Cbib"/>
    <property type="match status" value="1"/>
</dbReference>
<protein>
    <recommendedName>
        <fullName evidence="9">Cobalamin biosynthesis protein CobD</fullName>
    </recommendedName>
</protein>
<name>A0A1C6GTG0_9FIRM</name>
<evidence type="ECO:0000256" key="4">
    <source>
        <dbReference type="ARBA" id="ARBA00022475"/>
    </source>
</evidence>
<keyword evidence="4 9" id="KW-1003">Cell membrane</keyword>
<comment type="pathway">
    <text evidence="2 9">Cofactor biosynthesis; adenosylcobalamin biosynthesis.</text>
</comment>
<dbReference type="PANTHER" id="PTHR34308">
    <property type="entry name" value="COBALAMIN BIOSYNTHESIS PROTEIN CBIB"/>
    <property type="match status" value="1"/>
</dbReference>
<dbReference type="InterPro" id="IPR004485">
    <property type="entry name" value="Cobalamin_biosynth_CobD/CbiB"/>
</dbReference>
<dbReference type="UniPathway" id="UPA00148"/>
<evidence type="ECO:0000256" key="3">
    <source>
        <dbReference type="ARBA" id="ARBA00006263"/>
    </source>
</evidence>
<dbReference type="NCBIfam" id="TIGR00380">
    <property type="entry name" value="cobal_cbiB"/>
    <property type="match status" value="1"/>
</dbReference>
<evidence type="ECO:0000313" key="10">
    <source>
        <dbReference type="EMBL" id="SCJ48520.1"/>
    </source>
</evidence>
<comment type="similarity">
    <text evidence="3 9">Belongs to the CobD/CbiB family.</text>
</comment>
<dbReference type="GO" id="GO:0009236">
    <property type="term" value="P:cobalamin biosynthetic process"/>
    <property type="evidence" value="ECO:0007669"/>
    <property type="project" value="UniProtKB-UniRule"/>
</dbReference>
<keyword evidence="6 9" id="KW-0812">Transmembrane</keyword>
<dbReference type="EMBL" id="FMHG01000001">
    <property type="protein sequence ID" value="SCJ48520.1"/>
    <property type="molecule type" value="Genomic_DNA"/>
</dbReference>
<keyword evidence="8 9" id="KW-0472">Membrane</keyword>
<dbReference type="GO" id="GO:0048472">
    <property type="term" value="F:threonine-phosphate decarboxylase activity"/>
    <property type="evidence" value="ECO:0007669"/>
    <property type="project" value="InterPro"/>
</dbReference>
<evidence type="ECO:0000256" key="6">
    <source>
        <dbReference type="ARBA" id="ARBA00022692"/>
    </source>
</evidence>
<evidence type="ECO:0000256" key="9">
    <source>
        <dbReference type="HAMAP-Rule" id="MF_00024"/>
    </source>
</evidence>
<accession>A0A1C6GTG0</accession>
<reference evidence="10" key="1">
    <citation type="submission" date="2015-09" db="EMBL/GenBank/DDBJ databases">
        <authorList>
            <consortium name="Pathogen Informatics"/>
        </authorList>
    </citation>
    <scope>NUCLEOTIDE SEQUENCE</scope>
    <source>
        <strain evidence="10">2789STDY5834896</strain>
    </source>
</reference>
<dbReference type="GO" id="GO:0005886">
    <property type="term" value="C:plasma membrane"/>
    <property type="evidence" value="ECO:0007669"/>
    <property type="project" value="UniProtKB-SubCell"/>
</dbReference>
<evidence type="ECO:0000256" key="8">
    <source>
        <dbReference type="ARBA" id="ARBA00023136"/>
    </source>
</evidence>